<feature type="compositionally biased region" description="Polar residues" evidence="1">
    <location>
        <begin position="112"/>
        <end position="121"/>
    </location>
</feature>
<sequence length="138" mass="15208">MKPTLASPFSSSLFSSKEKVLALKAQKKSTNIYVFLLLPSISLSPLQTDTLLLYPSLLDISPLTSSLSPFSLTLLSLPSHLFTHAHAPDSFPLISLTRPYYPLSLETNRNPLRSPLLTSRRGSVKRDSLNTPSFRGAH</sequence>
<proteinExistence type="predicted"/>
<gene>
    <name evidence="2" type="ORF">ILYODFUR_011954</name>
</gene>
<reference evidence="2 3" key="1">
    <citation type="submission" date="2021-06" db="EMBL/GenBank/DDBJ databases">
        <authorList>
            <person name="Palmer J.M."/>
        </authorList>
    </citation>
    <scope>NUCLEOTIDE SEQUENCE [LARGE SCALE GENOMIC DNA]</scope>
    <source>
        <strain evidence="3">if_2019</strain>
        <tissue evidence="2">Muscle</tissue>
    </source>
</reference>
<dbReference type="Proteomes" id="UP001482620">
    <property type="component" value="Unassembled WGS sequence"/>
</dbReference>
<keyword evidence="3" id="KW-1185">Reference proteome</keyword>
<evidence type="ECO:0000313" key="2">
    <source>
        <dbReference type="EMBL" id="MEQ2228745.1"/>
    </source>
</evidence>
<evidence type="ECO:0000256" key="1">
    <source>
        <dbReference type="SAM" id="MobiDB-lite"/>
    </source>
</evidence>
<organism evidence="2 3">
    <name type="scientific">Ilyodon furcidens</name>
    <name type="common">goldbreast splitfin</name>
    <dbReference type="NCBI Taxonomy" id="33524"/>
    <lineage>
        <taxon>Eukaryota</taxon>
        <taxon>Metazoa</taxon>
        <taxon>Chordata</taxon>
        <taxon>Craniata</taxon>
        <taxon>Vertebrata</taxon>
        <taxon>Euteleostomi</taxon>
        <taxon>Actinopterygii</taxon>
        <taxon>Neopterygii</taxon>
        <taxon>Teleostei</taxon>
        <taxon>Neoteleostei</taxon>
        <taxon>Acanthomorphata</taxon>
        <taxon>Ovalentaria</taxon>
        <taxon>Atherinomorphae</taxon>
        <taxon>Cyprinodontiformes</taxon>
        <taxon>Goodeidae</taxon>
        <taxon>Ilyodon</taxon>
    </lineage>
</organism>
<feature type="compositionally biased region" description="Polar residues" evidence="1">
    <location>
        <begin position="129"/>
        <end position="138"/>
    </location>
</feature>
<dbReference type="EMBL" id="JAHRIQ010024090">
    <property type="protein sequence ID" value="MEQ2228745.1"/>
    <property type="molecule type" value="Genomic_DNA"/>
</dbReference>
<comment type="caution">
    <text evidence="2">The sequence shown here is derived from an EMBL/GenBank/DDBJ whole genome shotgun (WGS) entry which is preliminary data.</text>
</comment>
<feature type="region of interest" description="Disordered" evidence="1">
    <location>
        <begin position="112"/>
        <end position="138"/>
    </location>
</feature>
<accession>A0ABV0T7A7</accession>
<evidence type="ECO:0000313" key="3">
    <source>
        <dbReference type="Proteomes" id="UP001482620"/>
    </source>
</evidence>
<name>A0ABV0T7A7_9TELE</name>
<protein>
    <submittedName>
        <fullName evidence="2">Uncharacterized protein</fullName>
    </submittedName>
</protein>